<keyword evidence="2" id="KW-1185">Reference proteome</keyword>
<dbReference type="Proteomes" id="UP001064489">
    <property type="component" value="Chromosome 13"/>
</dbReference>
<evidence type="ECO:0000313" key="1">
    <source>
        <dbReference type="EMBL" id="KAI9198615.1"/>
    </source>
</evidence>
<sequence length="73" mass="7905">MGSRIARPRFSLLGFQRDVGRAMAGSEEATVEKMAPAMAVPIHEDMYNGHAMFQVSYGLLLYLPMGTMAIGGV</sequence>
<dbReference type="AlphaFoldDB" id="A0AAD5JQS2"/>
<proteinExistence type="predicted"/>
<dbReference type="EMBL" id="JAJSOW010000002">
    <property type="protein sequence ID" value="KAI9198615.1"/>
    <property type="molecule type" value="Genomic_DNA"/>
</dbReference>
<reference evidence="1 2" key="1">
    <citation type="journal article" date="2022" name="Plant J.">
        <title>Strategies of tolerance reflected in two North American maple genomes.</title>
        <authorList>
            <person name="McEvoy S.L."/>
            <person name="Sezen U.U."/>
            <person name="Trouern-Trend A."/>
            <person name="McMahon S.M."/>
            <person name="Schaberg P.G."/>
            <person name="Yang J."/>
            <person name="Wegrzyn J.L."/>
            <person name="Swenson N.G."/>
        </authorList>
    </citation>
    <scope>NUCLEOTIDE SEQUENCE [LARGE SCALE GENOMIC DNA]</scope>
    <source>
        <strain evidence="1">91603</strain>
    </source>
</reference>
<protein>
    <submittedName>
        <fullName evidence="1">Uncharacterized protein</fullName>
    </submittedName>
</protein>
<organism evidence="1 2">
    <name type="scientific">Acer negundo</name>
    <name type="common">Box elder</name>
    <dbReference type="NCBI Taxonomy" id="4023"/>
    <lineage>
        <taxon>Eukaryota</taxon>
        <taxon>Viridiplantae</taxon>
        <taxon>Streptophyta</taxon>
        <taxon>Embryophyta</taxon>
        <taxon>Tracheophyta</taxon>
        <taxon>Spermatophyta</taxon>
        <taxon>Magnoliopsida</taxon>
        <taxon>eudicotyledons</taxon>
        <taxon>Gunneridae</taxon>
        <taxon>Pentapetalae</taxon>
        <taxon>rosids</taxon>
        <taxon>malvids</taxon>
        <taxon>Sapindales</taxon>
        <taxon>Sapindaceae</taxon>
        <taxon>Hippocastanoideae</taxon>
        <taxon>Acereae</taxon>
        <taxon>Acer</taxon>
    </lineage>
</organism>
<name>A0AAD5JQS2_ACENE</name>
<accession>A0AAD5JQS2</accession>
<evidence type="ECO:0000313" key="2">
    <source>
        <dbReference type="Proteomes" id="UP001064489"/>
    </source>
</evidence>
<comment type="caution">
    <text evidence="1">The sequence shown here is derived from an EMBL/GenBank/DDBJ whole genome shotgun (WGS) entry which is preliminary data.</text>
</comment>
<gene>
    <name evidence="1" type="ORF">LWI28_019112</name>
</gene>